<gene>
    <name evidence="6" type="ORF">CC86DRAFT_373368</name>
</gene>
<dbReference type="InterPro" id="IPR051654">
    <property type="entry name" value="Meroterpenoid_MTases"/>
</dbReference>
<evidence type="ECO:0000256" key="1">
    <source>
        <dbReference type="ARBA" id="ARBA00005179"/>
    </source>
</evidence>
<dbReference type="InterPro" id="IPR041698">
    <property type="entry name" value="Methyltransf_25"/>
</dbReference>
<keyword evidence="3" id="KW-0949">S-adenosyl-L-methionine</keyword>
<evidence type="ECO:0000313" key="6">
    <source>
        <dbReference type="EMBL" id="KAF2822198.1"/>
    </source>
</evidence>
<feature type="domain" description="Methyltransferase" evidence="5">
    <location>
        <begin position="112"/>
        <end position="211"/>
    </location>
</feature>
<dbReference type="PANTHER" id="PTHR35897">
    <property type="entry name" value="METHYLTRANSFERASE AUSD"/>
    <property type="match status" value="1"/>
</dbReference>
<dbReference type="AlphaFoldDB" id="A0A6A6ZMX3"/>
<keyword evidence="2" id="KW-0808">Transferase</keyword>
<evidence type="ECO:0000313" key="7">
    <source>
        <dbReference type="Proteomes" id="UP000799424"/>
    </source>
</evidence>
<protein>
    <recommendedName>
        <fullName evidence="5">Methyltransferase domain-containing protein</fullName>
    </recommendedName>
</protein>
<organism evidence="6 7">
    <name type="scientific">Ophiobolus disseminans</name>
    <dbReference type="NCBI Taxonomy" id="1469910"/>
    <lineage>
        <taxon>Eukaryota</taxon>
        <taxon>Fungi</taxon>
        <taxon>Dikarya</taxon>
        <taxon>Ascomycota</taxon>
        <taxon>Pezizomycotina</taxon>
        <taxon>Dothideomycetes</taxon>
        <taxon>Pleosporomycetidae</taxon>
        <taxon>Pleosporales</taxon>
        <taxon>Pleosporineae</taxon>
        <taxon>Phaeosphaeriaceae</taxon>
        <taxon>Ophiobolus</taxon>
    </lineage>
</organism>
<comment type="pathway">
    <text evidence="1">Secondary metabolite biosynthesis.</text>
</comment>
<name>A0A6A6ZMX3_9PLEO</name>
<accession>A0A6A6ZMX3</accession>
<evidence type="ECO:0000256" key="3">
    <source>
        <dbReference type="ARBA" id="ARBA00022691"/>
    </source>
</evidence>
<keyword evidence="7" id="KW-1185">Reference proteome</keyword>
<dbReference type="Proteomes" id="UP000799424">
    <property type="component" value="Unassembled WGS sequence"/>
</dbReference>
<reference evidence="6" key="1">
    <citation type="journal article" date="2020" name="Stud. Mycol.">
        <title>101 Dothideomycetes genomes: a test case for predicting lifestyles and emergence of pathogens.</title>
        <authorList>
            <person name="Haridas S."/>
            <person name="Albert R."/>
            <person name="Binder M."/>
            <person name="Bloem J."/>
            <person name="Labutti K."/>
            <person name="Salamov A."/>
            <person name="Andreopoulos B."/>
            <person name="Baker S."/>
            <person name="Barry K."/>
            <person name="Bills G."/>
            <person name="Bluhm B."/>
            <person name="Cannon C."/>
            <person name="Castanera R."/>
            <person name="Culley D."/>
            <person name="Daum C."/>
            <person name="Ezra D."/>
            <person name="Gonzalez J."/>
            <person name="Henrissat B."/>
            <person name="Kuo A."/>
            <person name="Liang C."/>
            <person name="Lipzen A."/>
            <person name="Lutzoni F."/>
            <person name="Magnuson J."/>
            <person name="Mondo S."/>
            <person name="Nolan M."/>
            <person name="Ohm R."/>
            <person name="Pangilinan J."/>
            <person name="Park H.-J."/>
            <person name="Ramirez L."/>
            <person name="Alfaro M."/>
            <person name="Sun H."/>
            <person name="Tritt A."/>
            <person name="Yoshinaga Y."/>
            <person name="Zwiers L.-H."/>
            <person name="Turgeon B."/>
            <person name="Goodwin S."/>
            <person name="Spatafora J."/>
            <person name="Crous P."/>
            <person name="Grigoriev I."/>
        </authorList>
    </citation>
    <scope>NUCLEOTIDE SEQUENCE</scope>
    <source>
        <strain evidence="6">CBS 113818</strain>
    </source>
</reference>
<evidence type="ECO:0000259" key="5">
    <source>
        <dbReference type="Pfam" id="PF13649"/>
    </source>
</evidence>
<dbReference type="EMBL" id="MU006235">
    <property type="protein sequence ID" value="KAF2822198.1"/>
    <property type="molecule type" value="Genomic_DNA"/>
</dbReference>
<dbReference type="GO" id="GO:0016740">
    <property type="term" value="F:transferase activity"/>
    <property type="evidence" value="ECO:0007669"/>
    <property type="project" value="UniProtKB-KW"/>
</dbReference>
<dbReference type="Gene3D" id="3.40.50.150">
    <property type="entry name" value="Vaccinia Virus protein VP39"/>
    <property type="match status" value="1"/>
</dbReference>
<dbReference type="PANTHER" id="PTHR35897:SF1">
    <property type="entry name" value="METHYLTRANSFERASE AUSD"/>
    <property type="match status" value="1"/>
</dbReference>
<evidence type="ECO:0000256" key="2">
    <source>
        <dbReference type="ARBA" id="ARBA00022679"/>
    </source>
</evidence>
<dbReference type="Pfam" id="PF13649">
    <property type="entry name" value="Methyltransf_25"/>
    <property type="match status" value="1"/>
</dbReference>
<dbReference type="OrthoDB" id="2094832at2759"/>
<evidence type="ECO:0000256" key="4">
    <source>
        <dbReference type="ARBA" id="ARBA00038314"/>
    </source>
</evidence>
<dbReference type="InterPro" id="IPR029063">
    <property type="entry name" value="SAM-dependent_MTases_sf"/>
</dbReference>
<sequence length="296" mass="34093">MAQSTVADPQDEMHKKIAFYIETKKYVDEPELLPWYKKELGELKPRTRELLETYSNIAPADVEPHVHRVRDEAFKVFPYPCVGNWGFLRLNVADSPVYKEVVERIKSGELYLDIGCCMGQDIRKLVSDGVPAENTFASDLKQEFWEIGYKLFLDKSILKTKFIQADVLASDSDLKQLDNKLNIVLAHSFFHLFDWDDQVKAAKRVVQLLKTEPGVMVFGRQGALVDAGSFEYANKEQRAYWHNVESWDKLWKQVGDETGTKWEVEASLGEEDLAKRLNSSFSPPGSRFMTFTIRRL</sequence>
<proteinExistence type="inferred from homology"/>
<dbReference type="SUPFAM" id="SSF53335">
    <property type="entry name" value="S-adenosyl-L-methionine-dependent methyltransferases"/>
    <property type="match status" value="1"/>
</dbReference>
<comment type="similarity">
    <text evidence="4">Belongs to the class I-like SAM-binding methyltransferase superfamily.</text>
</comment>